<dbReference type="InterPro" id="IPR013154">
    <property type="entry name" value="ADH-like_N"/>
</dbReference>
<dbReference type="InterPro" id="IPR002328">
    <property type="entry name" value="ADH_Zn_CS"/>
</dbReference>
<dbReference type="Proteomes" id="UP001595765">
    <property type="component" value="Unassembled WGS sequence"/>
</dbReference>
<dbReference type="EC" id="1.1.1.1" evidence="3"/>
<keyword evidence="6" id="KW-0560">Oxidoreductase</keyword>
<dbReference type="SMART" id="SM00829">
    <property type="entry name" value="PKS_ER"/>
    <property type="match status" value="1"/>
</dbReference>
<dbReference type="PANTHER" id="PTHR42940:SF7">
    <property type="entry name" value="ALCOHOL DEHYDROGENASE-LIKE N-TERMINAL DOMAIN-CONTAINING PROTEIN"/>
    <property type="match status" value="1"/>
</dbReference>
<evidence type="ECO:0000256" key="2">
    <source>
        <dbReference type="ARBA" id="ARBA00008072"/>
    </source>
</evidence>
<evidence type="ECO:0000256" key="7">
    <source>
        <dbReference type="RuleBase" id="RU361277"/>
    </source>
</evidence>
<dbReference type="SUPFAM" id="SSF51735">
    <property type="entry name" value="NAD(P)-binding Rossmann-fold domains"/>
    <property type="match status" value="1"/>
</dbReference>
<dbReference type="Gene3D" id="3.90.180.10">
    <property type="entry name" value="Medium-chain alcohol dehydrogenases, catalytic domain"/>
    <property type="match status" value="1"/>
</dbReference>
<dbReference type="Pfam" id="PF08240">
    <property type="entry name" value="ADH_N"/>
    <property type="match status" value="1"/>
</dbReference>
<dbReference type="PROSITE" id="PS00059">
    <property type="entry name" value="ADH_ZINC"/>
    <property type="match status" value="1"/>
</dbReference>
<keyword evidence="4 7" id="KW-0479">Metal-binding</keyword>
<evidence type="ECO:0000313" key="10">
    <source>
        <dbReference type="Proteomes" id="UP001595765"/>
    </source>
</evidence>
<dbReference type="InterPro" id="IPR020843">
    <property type="entry name" value="ER"/>
</dbReference>
<comment type="caution">
    <text evidence="9">The sequence shown here is derived from an EMBL/GenBank/DDBJ whole genome shotgun (WGS) entry which is preliminary data.</text>
</comment>
<evidence type="ECO:0000256" key="1">
    <source>
        <dbReference type="ARBA" id="ARBA00001947"/>
    </source>
</evidence>
<comment type="cofactor">
    <cofactor evidence="1 7">
        <name>Zn(2+)</name>
        <dbReference type="ChEBI" id="CHEBI:29105"/>
    </cofactor>
</comment>
<reference evidence="10" key="1">
    <citation type="journal article" date="2019" name="Int. J. Syst. Evol. Microbiol.">
        <title>The Global Catalogue of Microorganisms (GCM) 10K type strain sequencing project: providing services to taxonomists for standard genome sequencing and annotation.</title>
        <authorList>
            <consortium name="The Broad Institute Genomics Platform"/>
            <consortium name="The Broad Institute Genome Sequencing Center for Infectious Disease"/>
            <person name="Wu L."/>
            <person name="Ma J."/>
        </authorList>
    </citation>
    <scope>NUCLEOTIDE SEQUENCE [LARGE SCALE GENOMIC DNA]</scope>
    <source>
        <strain evidence="10">CGMCC 4.7237</strain>
    </source>
</reference>
<evidence type="ECO:0000256" key="6">
    <source>
        <dbReference type="ARBA" id="ARBA00023002"/>
    </source>
</evidence>
<accession>A0ABV8HXB5</accession>
<evidence type="ECO:0000256" key="4">
    <source>
        <dbReference type="ARBA" id="ARBA00022723"/>
    </source>
</evidence>
<dbReference type="SUPFAM" id="SSF50129">
    <property type="entry name" value="GroES-like"/>
    <property type="match status" value="1"/>
</dbReference>
<evidence type="ECO:0000313" key="9">
    <source>
        <dbReference type="EMBL" id="MFC4035712.1"/>
    </source>
</evidence>
<dbReference type="InterPro" id="IPR013149">
    <property type="entry name" value="ADH-like_C"/>
</dbReference>
<dbReference type="PANTHER" id="PTHR42940">
    <property type="entry name" value="ALCOHOL DEHYDROGENASE 1-RELATED"/>
    <property type="match status" value="1"/>
</dbReference>
<dbReference type="EMBL" id="JBHSBB010000029">
    <property type="protein sequence ID" value="MFC4035712.1"/>
    <property type="molecule type" value="Genomic_DNA"/>
</dbReference>
<evidence type="ECO:0000256" key="5">
    <source>
        <dbReference type="ARBA" id="ARBA00022833"/>
    </source>
</evidence>
<evidence type="ECO:0000259" key="8">
    <source>
        <dbReference type="SMART" id="SM00829"/>
    </source>
</evidence>
<dbReference type="InterPro" id="IPR011032">
    <property type="entry name" value="GroES-like_sf"/>
</dbReference>
<dbReference type="Pfam" id="PF00107">
    <property type="entry name" value="ADH_zinc_N"/>
    <property type="match status" value="1"/>
</dbReference>
<keyword evidence="10" id="KW-1185">Reference proteome</keyword>
<dbReference type="Gene3D" id="3.40.50.720">
    <property type="entry name" value="NAD(P)-binding Rossmann-like Domain"/>
    <property type="match status" value="1"/>
</dbReference>
<comment type="similarity">
    <text evidence="2 7">Belongs to the zinc-containing alcohol dehydrogenase family.</text>
</comment>
<proteinExistence type="inferred from homology"/>
<protein>
    <recommendedName>
        <fullName evidence="3">alcohol dehydrogenase</fullName>
        <ecNumber evidence="3">1.1.1.1</ecNumber>
    </recommendedName>
</protein>
<feature type="domain" description="Enoyl reductase (ER)" evidence="8">
    <location>
        <begin position="14"/>
        <end position="336"/>
    </location>
</feature>
<sequence>MSVTSRAVQVSEPGGDLVLGETEIPEPGFGEVRVAVEACGICHSDVPIIEGYLPGSSFPMTPGHEIAGRVQAVGPGVTEWTVGQRVASGYIAGTDGTCEACRAGDGINCPEAKIPGVSYPGGFADTVVIPANGLARVPDELRSADAAALACAGLTAFNALRNSSARPGDTIAVMGLGGVGHLGVQVASMMGFDTVAVARGGEKGDLARDLGADHYIDSIREDVPKALRELGGAKVVLATVTDAEAMSSAVDGLGRRGELVVIGLPQEELSLGALQLIVGTKRVYGIISGTPLDREEVFGFAVRQGLRPMIEEVPLEEAGAAYAKMLSGRARFRMVLTTGT</sequence>
<gene>
    <name evidence="9" type="ORF">ACFO3J_30205</name>
</gene>
<evidence type="ECO:0000256" key="3">
    <source>
        <dbReference type="ARBA" id="ARBA00013190"/>
    </source>
</evidence>
<dbReference type="InterPro" id="IPR036291">
    <property type="entry name" value="NAD(P)-bd_dom_sf"/>
</dbReference>
<dbReference type="RefSeq" id="WP_386436136.1">
    <property type="nucleotide sequence ID" value="NZ_JBHSBB010000029.1"/>
</dbReference>
<name>A0ABV8HXB5_9ACTN</name>
<keyword evidence="5 7" id="KW-0862">Zinc</keyword>
<organism evidence="9 10">
    <name type="scientific">Streptomyces polygonati</name>
    <dbReference type="NCBI Taxonomy" id="1617087"/>
    <lineage>
        <taxon>Bacteria</taxon>
        <taxon>Bacillati</taxon>
        <taxon>Actinomycetota</taxon>
        <taxon>Actinomycetes</taxon>
        <taxon>Kitasatosporales</taxon>
        <taxon>Streptomycetaceae</taxon>
        <taxon>Streptomyces</taxon>
    </lineage>
</organism>